<proteinExistence type="predicted"/>
<keyword evidence="2" id="KW-1185">Reference proteome</keyword>
<accession>A0A1I5AUB9</accession>
<sequence length="120" mass="13337">MPGGIVNHPSYNPVISHDVDDDIAQESSDSSIRSSVRSVKNSAQMFSMSKSQILDFFSGRCSSFVKYFTGYVNDDEQPAATEVYATGEVLRRDAEAYLEEIALRDTREEEPVPHGWKGPS</sequence>
<name>A0A1I5AUB9_9GAMM</name>
<reference evidence="2" key="1">
    <citation type="submission" date="2016-10" db="EMBL/GenBank/DDBJ databases">
        <authorList>
            <person name="Varghese N."/>
            <person name="Submissions S."/>
        </authorList>
    </citation>
    <scope>NUCLEOTIDE SEQUENCE [LARGE SCALE GENOMIC DNA]</scope>
    <source>
        <strain evidence="2">N6PO6</strain>
    </source>
</reference>
<dbReference type="RefSeq" id="WP_092879468.1">
    <property type="nucleotide sequence ID" value="NZ_FOVC01000013.1"/>
</dbReference>
<organism evidence="1 2">
    <name type="scientific">Izhakiella capsodis</name>
    <dbReference type="NCBI Taxonomy" id="1367852"/>
    <lineage>
        <taxon>Bacteria</taxon>
        <taxon>Pseudomonadati</taxon>
        <taxon>Pseudomonadota</taxon>
        <taxon>Gammaproteobacteria</taxon>
        <taxon>Enterobacterales</taxon>
        <taxon>Erwiniaceae</taxon>
        <taxon>Izhakiella</taxon>
    </lineage>
</organism>
<dbReference type="EMBL" id="FOVC01000013">
    <property type="protein sequence ID" value="SFN65809.1"/>
    <property type="molecule type" value="Genomic_DNA"/>
</dbReference>
<dbReference type="STRING" id="1367852.SAMN05216516_11322"/>
<protein>
    <submittedName>
        <fullName evidence="1">Uncharacterized protein</fullName>
    </submittedName>
</protein>
<dbReference type="AlphaFoldDB" id="A0A1I5AUB9"/>
<gene>
    <name evidence="1" type="ORF">SAMN05216516_11322</name>
</gene>
<evidence type="ECO:0000313" key="1">
    <source>
        <dbReference type="EMBL" id="SFN65809.1"/>
    </source>
</evidence>
<dbReference type="Proteomes" id="UP000242222">
    <property type="component" value="Unassembled WGS sequence"/>
</dbReference>
<evidence type="ECO:0000313" key="2">
    <source>
        <dbReference type="Proteomes" id="UP000242222"/>
    </source>
</evidence>